<accession>A0A0G4MC79</accession>
<organism evidence="1 2">
    <name type="scientific">Verticillium longisporum</name>
    <name type="common">Verticillium dahliae var. longisporum</name>
    <dbReference type="NCBI Taxonomy" id="100787"/>
    <lineage>
        <taxon>Eukaryota</taxon>
        <taxon>Fungi</taxon>
        <taxon>Dikarya</taxon>
        <taxon>Ascomycota</taxon>
        <taxon>Pezizomycotina</taxon>
        <taxon>Sordariomycetes</taxon>
        <taxon>Hypocreomycetidae</taxon>
        <taxon>Glomerellales</taxon>
        <taxon>Plectosphaerellaceae</taxon>
        <taxon>Verticillium</taxon>
    </lineage>
</organism>
<name>A0A0G4MC79_VERLO</name>
<reference evidence="2" key="1">
    <citation type="submission" date="2015-05" db="EMBL/GenBank/DDBJ databases">
        <authorList>
            <person name="Fogelqvist Johan"/>
        </authorList>
    </citation>
    <scope>NUCLEOTIDE SEQUENCE [LARGE SCALE GENOMIC DNA]</scope>
</reference>
<sequence>DDARLHVIALAHPEVQKERLFAVAGPFNI</sequence>
<evidence type="ECO:0000313" key="1">
    <source>
        <dbReference type="EMBL" id="CRK31873.1"/>
    </source>
</evidence>
<feature type="non-terminal residue" evidence="1">
    <location>
        <position position="1"/>
    </location>
</feature>
<gene>
    <name evidence="1" type="ORF">BN1723_018471</name>
</gene>
<protein>
    <submittedName>
        <fullName evidence="1">Uncharacterized protein</fullName>
    </submittedName>
</protein>
<dbReference type="EMBL" id="CVQI01024169">
    <property type="protein sequence ID" value="CRK31873.1"/>
    <property type="molecule type" value="Genomic_DNA"/>
</dbReference>
<feature type="non-terminal residue" evidence="1">
    <location>
        <position position="29"/>
    </location>
</feature>
<proteinExistence type="predicted"/>
<dbReference type="AlphaFoldDB" id="A0A0G4MC79"/>
<dbReference type="Proteomes" id="UP000045706">
    <property type="component" value="Unassembled WGS sequence"/>
</dbReference>
<evidence type="ECO:0000313" key="2">
    <source>
        <dbReference type="Proteomes" id="UP000045706"/>
    </source>
</evidence>